<evidence type="ECO:0000256" key="2">
    <source>
        <dbReference type="ARBA" id="ARBA00022803"/>
    </source>
</evidence>
<dbReference type="InterPro" id="IPR013105">
    <property type="entry name" value="TPR_2"/>
</dbReference>
<organism evidence="3">
    <name type="scientific">bioreactor metagenome</name>
    <dbReference type="NCBI Taxonomy" id="1076179"/>
    <lineage>
        <taxon>unclassified sequences</taxon>
        <taxon>metagenomes</taxon>
        <taxon>ecological metagenomes</taxon>
    </lineage>
</organism>
<dbReference type="PROSITE" id="PS50005">
    <property type="entry name" value="TPR"/>
    <property type="match status" value="1"/>
</dbReference>
<proteinExistence type="predicted"/>
<dbReference type="PANTHER" id="PTHR44858:SF1">
    <property type="entry name" value="UDP-N-ACETYLGLUCOSAMINE--PEPTIDE N-ACETYLGLUCOSAMINYLTRANSFERASE SPINDLY-RELATED"/>
    <property type="match status" value="1"/>
</dbReference>
<dbReference type="AlphaFoldDB" id="A0A644ZRH5"/>
<reference evidence="3" key="1">
    <citation type="submission" date="2019-08" db="EMBL/GenBank/DDBJ databases">
        <authorList>
            <person name="Kucharzyk K."/>
            <person name="Murdoch R.W."/>
            <person name="Higgins S."/>
            <person name="Loffler F."/>
        </authorList>
    </citation>
    <scope>NUCLEOTIDE SEQUENCE</scope>
</reference>
<protein>
    <recommendedName>
        <fullName evidence="4">Photosystem I assembly protein Ycf3</fullName>
    </recommendedName>
</protein>
<gene>
    <name evidence="3" type="ORF">SDC9_90266</name>
</gene>
<evidence type="ECO:0000313" key="3">
    <source>
        <dbReference type="EMBL" id="MPM43589.1"/>
    </source>
</evidence>
<dbReference type="SUPFAM" id="SSF48452">
    <property type="entry name" value="TPR-like"/>
    <property type="match status" value="1"/>
</dbReference>
<sequence>MRIPFSFSKLIPAFIFVLFILSSCTDPKRKAIDLKLEGIDLSYKSEFGKAIETLQKSLEYDDKDPETYFYIGTSYYGLNQKDSAFAYYTRAITVDPKYGQAYVNRGRMYKDRNDRDNACRDWLKAEECGIKSIKEETKFCK</sequence>
<keyword evidence="1" id="KW-0677">Repeat</keyword>
<evidence type="ECO:0008006" key="4">
    <source>
        <dbReference type="Google" id="ProtNLM"/>
    </source>
</evidence>
<keyword evidence="2" id="KW-0802">TPR repeat</keyword>
<dbReference type="InterPro" id="IPR019734">
    <property type="entry name" value="TPR_rpt"/>
</dbReference>
<dbReference type="EMBL" id="VSSQ01010162">
    <property type="protein sequence ID" value="MPM43589.1"/>
    <property type="molecule type" value="Genomic_DNA"/>
</dbReference>
<dbReference type="InterPro" id="IPR011990">
    <property type="entry name" value="TPR-like_helical_dom_sf"/>
</dbReference>
<evidence type="ECO:0000256" key="1">
    <source>
        <dbReference type="ARBA" id="ARBA00022737"/>
    </source>
</evidence>
<dbReference type="Pfam" id="PF07719">
    <property type="entry name" value="TPR_2"/>
    <property type="match status" value="1"/>
</dbReference>
<dbReference type="Gene3D" id="1.25.40.10">
    <property type="entry name" value="Tetratricopeptide repeat domain"/>
    <property type="match status" value="1"/>
</dbReference>
<dbReference type="SMART" id="SM00028">
    <property type="entry name" value="TPR"/>
    <property type="match status" value="3"/>
</dbReference>
<name>A0A644ZRH5_9ZZZZ</name>
<accession>A0A644ZRH5</accession>
<dbReference type="InterPro" id="IPR050498">
    <property type="entry name" value="Ycf3"/>
</dbReference>
<dbReference type="PANTHER" id="PTHR44858">
    <property type="entry name" value="TETRATRICOPEPTIDE REPEAT PROTEIN 6"/>
    <property type="match status" value="1"/>
</dbReference>
<dbReference type="PROSITE" id="PS51257">
    <property type="entry name" value="PROKAR_LIPOPROTEIN"/>
    <property type="match status" value="1"/>
</dbReference>
<comment type="caution">
    <text evidence="3">The sequence shown here is derived from an EMBL/GenBank/DDBJ whole genome shotgun (WGS) entry which is preliminary data.</text>
</comment>